<dbReference type="Gene3D" id="3.30.1330.30">
    <property type="match status" value="1"/>
</dbReference>
<dbReference type="GO" id="GO:0003747">
    <property type="term" value="F:translation release factor activity"/>
    <property type="evidence" value="ECO:0007669"/>
    <property type="project" value="InterPro"/>
</dbReference>
<evidence type="ECO:0000259" key="7">
    <source>
        <dbReference type="SMART" id="SM01194"/>
    </source>
</evidence>
<dbReference type="Pfam" id="PF03465">
    <property type="entry name" value="eRF1_3"/>
    <property type="match status" value="1"/>
</dbReference>
<dbReference type="InterPro" id="IPR005141">
    <property type="entry name" value="eRF1_2"/>
</dbReference>
<dbReference type="Gene3D" id="3.30.960.10">
    <property type="entry name" value="eRF1 domain 1"/>
    <property type="match status" value="1"/>
</dbReference>
<evidence type="ECO:0000313" key="9">
    <source>
        <dbReference type="Proteomes" id="UP001229421"/>
    </source>
</evidence>
<dbReference type="SUPFAM" id="SSF55315">
    <property type="entry name" value="L30e-like"/>
    <property type="match status" value="1"/>
</dbReference>
<evidence type="ECO:0000256" key="1">
    <source>
        <dbReference type="ARBA" id="ARBA00004496"/>
    </source>
</evidence>
<comment type="function">
    <text evidence="6">Directs the termination of nascent peptide synthesis (translation) in response to the termination codons UAA, UAG and UGA. Modulates plant growth and development.</text>
</comment>
<dbReference type="Proteomes" id="UP001229421">
    <property type="component" value="Unassembled WGS sequence"/>
</dbReference>
<evidence type="ECO:0000256" key="3">
    <source>
        <dbReference type="ARBA" id="ARBA00022490"/>
    </source>
</evidence>
<reference evidence="8" key="1">
    <citation type="journal article" date="2023" name="bioRxiv">
        <title>Improved chromosome-level genome assembly for marigold (Tagetes erecta).</title>
        <authorList>
            <person name="Jiang F."/>
            <person name="Yuan L."/>
            <person name="Wang S."/>
            <person name="Wang H."/>
            <person name="Xu D."/>
            <person name="Wang A."/>
            <person name="Fan W."/>
        </authorList>
    </citation>
    <scope>NUCLEOTIDE SEQUENCE</scope>
    <source>
        <strain evidence="8">WSJ</strain>
        <tissue evidence="8">Leaf</tissue>
    </source>
</reference>
<evidence type="ECO:0000256" key="2">
    <source>
        <dbReference type="ARBA" id="ARBA00005326"/>
    </source>
</evidence>
<dbReference type="InterPro" id="IPR029064">
    <property type="entry name" value="Ribosomal_eL30-like_sf"/>
</dbReference>
<evidence type="ECO:0000256" key="6">
    <source>
        <dbReference type="ARBA" id="ARBA00045523"/>
    </source>
</evidence>
<dbReference type="Pfam" id="PF03464">
    <property type="entry name" value="eRF1_2"/>
    <property type="match status" value="1"/>
</dbReference>
<dbReference type="PANTHER" id="PTHR10113">
    <property type="entry name" value="PEPTIDE CHAIN RELEASE FACTOR SUBUNIT 1"/>
    <property type="match status" value="1"/>
</dbReference>
<evidence type="ECO:0000313" key="8">
    <source>
        <dbReference type="EMBL" id="KAK1420765.1"/>
    </source>
</evidence>
<comment type="similarity">
    <text evidence="2">Belongs to the eukaryotic release factor 1 family.</text>
</comment>
<dbReference type="AlphaFoldDB" id="A0AAD8NLT3"/>
<dbReference type="FunFam" id="3.30.1330.30:FF:000006">
    <property type="entry name" value="Peptide chain release factor subunit 1"/>
    <property type="match status" value="1"/>
</dbReference>
<dbReference type="GO" id="GO:0005737">
    <property type="term" value="C:cytoplasm"/>
    <property type="evidence" value="ECO:0007669"/>
    <property type="project" value="UniProtKB-SubCell"/>
</dbReference>
<sequence>MPEATDDKDIEISRIKEFIEELKAARGIHSSLISVIIPPYAETSHFIRMLNSDLHTALRINSVLQRQFVLSSISSVRRSLSCHSRVPPNGLVLYTGTILTAERIQQRFTICFQPFKPINASLYLRGNKFDTEALNELLESDDNKFGFIVMDENRTLFGSLSGDTRRVLHKFVVDDDGGLGVGLYNHVRKTAEMAKQIFINPVTGQPNVSGLILAGPDVYFNIKSDMFDPRLRAKILNVVHVSYGGENGFNQAIELSIVTLANAKLILEKRLLVKYFNEVFEDTKKYVVGVDDTLKCLEMGAVETLIVWDNLGINRYVLKNSTTGEIFVKHLNKKQEGDQRNFRDADTNAELKVEEKMPFCEWLANEYKHFRCTLEFVTNKSREGSQFSKGFGGIGGILRYKLGTRSVGDLSNDGEICESDYQSKTTCARGVGADQSQHRGTR</sequence>
<dbReference type="InterPro" id="IPR005140">
    <property type="entry name" value="eRF1_Pelota-like_N"/>
</dbReference>
<gene>
    <name evidence="8" type="ORF">QVD17_22618</name>
</gene>
<organism evidence="8 9">
    <name type="scientific">Tagetes erecta</name>
    <name type="common">African marigold</name>
    <dbReference type="NCBI Taxonomy" id="13708"/>
    <lineage>
        <taxon>Eukaryota</taxon>
        <taxon>Viridiplantae</taxon>
        <taxon>Streptophyta</taxon>
        <taxon>Embryophyta</taxon>
        <taxon>Tracheophyta</taxon>
        <taxon>Spermatophyta</taxon>
        <taxon>Magnoliopsida</taxon>
        <taxon>eudicotyledons</taxon>
        <taxon>Gunneridae</taxon>
        <taxon>Pentapetalae</taxon>
        <taxon>asterids</taxon>
        <taxon>campanulids</taxon>
        <taxon>Asterales</taxon>
        <taxon>Asteraceae</taxon>
        <taxon>Asteroideae</taxon>
        <taxon>Heliantheae alliance</taxon>
        <taxon>Tageteae</taxon>
        <taxon>Tagetes</taxon>
    </lineage>
</organism>
<evidence type="ECO:0000256" key="5">
    <source>
        <dbReference type="ARBA" id="ARBA00022917"/>
    </source>
</evidence>
<dbReference type="Gene3D" id="3.30.420.60">
    <property type="entry name" value="eRF1 domain 2"/>
    <property type="match status" value="1"/>
</dbReference>
<dbReference type="SUPFAM" id="SSF55481">
    <property type="entry name" value="N-terminal domain of eukaryotic peptide chain release factor subunit 1, ERF1"/>
    <property type="match status" value="1"/>
</dbReference>
<dbReference type="EMBL" id="JAUHHV010000006">
    <property type="protein sequence ID" value="KAK1420765.1"/>
    <property type="molecule type" value="Genomic_DNA"/>
</dbReference>
<dbReference type="SMART" id="SM01194">
    <property type="entry name" value="eRF1_1"/>
    <property type="match status" value="1"/>
</dbReference>
<dbReference type="InterPro" id="IPR005142">
    <property type="entry name" value="eRF1_3"/>
</dbReference>
<dbReference type="InterPro" id="IPR024049">
    <property type="entry name" value="eRF1_1_sf"/>
</dbReference>
<dbReference type="InterPro" id="IPR004403">
    <property type="entry name" value="Peptide_chain-rel_eRF1/aRF1"/>
</dbReference>
<proteinExistence type="inferred from homology"/>
<accession>A0AAD8NLT3</accession>
<protein>
    <recommendedName>
        <fullName evidence="7">eRF1/Pelota-like N-terminal domain-containing protein</fullName>
    </recommendedName>
</protein>
<comment type="subcellular location">
    <subcellularLocation>
        <location evidence="1">Cytoplasm</location>
    </subcellularLocation>
</comment>
<dbReference type="Pfam" id="PF03463">
    <property type="entry name" value="eRF1_1"/>
    <property type="match status" value="1"/>
</dbReference>
<dbReference type="SUPFAM" id="SSF53137">
    <property type="entry name" value="Translational machinery components"/>
    <property type="match status" value="1"/>
</dbReference>
<name>A0AAD8NLT3_TARER</name>
<keyword evidence="3" id="KW-0963">Cytoplasm</keyword>
<feature type="domain" description="eRF1/Pelota-like N-terminal" evidence="7">
    <location>
        <begin position="3"/>
        <end position="139"/>
    </location>
</feature>
<keyword evidence="4" id="KW-0341">Growth regulation</keyword>
<evidence type="ECO:0000256" key="4">
    <source>
        <dbReference type="ARBA" id="ARBA00022604"/>
    </source>
</evidence>
<comment type="caution">
    <text evidence="8">The sequence shown here is derived from an EMBL/GenBank/DDBJ whole genome shotgun (WGS) entry which is preliminary data.</text>
</comment>
<keyword evidence="9" id="KW-1185">Reference proteome</keyword>
<keyword evidence="5" id="KW-0648">Protein biosynthesis</keyword>
<dbReference type="InterPro" id="IPR042226">
    <property type="entry name" value="eFR1_2_sf"/>
</dbReference>